<dbReference type="GO" id="GO:0019350">
    <property type="term" value="P:teichoic acid biosynthetic process"/>
    <property type="evidence" value="ECO:0007669"/>
    <property type="project" value="UniProtKB-KW"/>
</dbReference>
<reference evidence="8 9" key="1">
    <citation type="journal article" date="2008" name="PLoS ONE">
        <title>Environmental adaptation: genomic analysis of the piezotolerant and psychrotolerant deep-sea iron reducing bacterium Shewanella piezotolerans WP3.</title>
        <authorList>
            <person name="Wang F."/>
            <person name="Wang J."/>
            <person name="Jian H."/>
            <person name="Zhang B."/>
            <person name="Li S."/>
            <person name="Wang F."/>
            <person name="Zeng X."/>
            <person name="Gao L."/>
            <person name="Bartlett D.H."/>
            <person name="Yu J."/>
            <person name="Hu S."/>
            <person name="Xiao X."/>
        </authorList>
    </citation>
    <scope>NUCLEOTIDE SEQUENCE [LARGE SCALE GENOMIC DNA]</scope>
    <source>
        <strain evidence="9">WP3 / JCM 13877</strain>
    </source>
</reference>
<dbReference type="EMBL" id="CP000472">
    <property type="protein sequence ID" value="ACJ28383.1"/>
    <property type="molecule type" value="Genomic_DNA"/>
</dbReference>
<keyword evidence="3" id="KW-1003">Cell membrane</keyword>
<dbReference type="Gene3D" id="3.40.50.11820">
    <property type="match status" value="1"/>
</dbReference>
<evidence type="ECO:0000256" key="4">
    <source>
        <dbReference type="ARBA" id="ARBA00022679"/>
    </source>
</evidence>
<dbReference type="GO" id="GO:0005886">
    <property type="term" value="C:plasma membrane"/>
    <property type="evidence" value="ECO:0007669"/>
    <property type="project" value="UniProtKB-SubCell"/>
</dbReference>
<dbReference type="AlphaFoldDB" id="B8CL57"/>
<evidence type="ECO:0000256" key="7">
    <source>
        <dbReference type="SAM" id="MobiDB-lite"/>
    </source>
</evidence>
<accession>B8CL57</accession>
<dbReference type="Gene3D" id="3.40.50.12580">
    <property type="match status" value="1"/>
</dbReference>
<dbReference type="eggNOG" id="COG1887">
    <property type="taxonomic scope" value="Bacteria"/>
</dbReference>
<dbReference type="Proteomes" id="UP000000753">
    <property type="component" value="Chromosome"/>
</dbReference>
<keyword evidence="6" id="KW-0472">Membrane</keyword>
<evidence type="ECO:0000256" key="6">
    <source>
        <dbReference type="ARBA" id="ARBA00023136"/>
    </source>
</evidence>
<sequence>MQRSLSNNALLWLKACTRKLVYQLSKLLPRNPNKAVFGSYKELFSDNSKYLYKHWQQQAFIRCIWISGNQDVIKQLNGNKQEAYYRWSLLGIYHALTAKYYFYNSYIGDINQWLAGGAIKINLWHGSPMKKIEFDIDNGPMAEVFNPQGRLAQFKQSMLAHQQHVKPDLMLSPSPLIDTLFCSAFRLEASQLQRSGNPRTDYYRTETNQQRSSQQKQAHSKELAALRQQIQSKQYQQVILYAPSWRDSYQGDNPYRNAFDWQALSLHIQQHNQLFLLRLHPNEAALAKQFSHYPNIINISTMGDVYGLLGNVDLLITDYSSLFIDVLPLNIPVSFYLFDKVHYQQNCRSMYGYANSMPNIGPESLSFKELLTQLQPASINQLTTQYKEPYLAVSKMYWGESTTSSFKVLEDWIKSRH</sequence>
<dbReference type="KEGG" id="swp:swp_1602"/>
<dbReference type="HOGENOM" id="CLU_029598_2_0_6"/>
<organism evidence="8 9">
    <name type="scientific">Shewanella piezotolerans (strain WP3 / JCM 13877)</name>
    <dbReference type="NCBI Taxonomy" id="225849"/>
    <lineage>
        <taxon>Bacteria</taxon>
        <taxon>Pseudomonadati</taxon>
        <taxon>Pseudomonadota</taxon>
        <taxon>Gammaproteobacteria</taxon>
        <taxon>Alteromonadales</taxon>
        <taxon>Shewanellaceae</taxon>
        <taxon>Shewanella</taxon>
    </lineage>
</organism>
<dbReference type="InterPro" id="IPR007554">
    <property type="entry name" value="Glycerophosphate_synth"/>
</dbReference>
<evidence type="ECO:0000256" key="5">
    <source>
        <dbReference type="ARBA" id="ARBA00022944"/>
    </source>
</evidence>
<evidence type="ECO:0000313" key="8">
    <source>
        <dbReference type="EMBL" id="ACJ28383.1"/>
    </source>
</evidence>
<dbReference type="STRING" id="225849.swp_1602"/>
<dbReference type="InterPro" id="IPR043149">
    <property type="entry name" value="TagF_N"/>
</dbReference>
<dbReference type="InterPro" id="IPR043148">
    <property type="entry name" value="TagF_C"/>
</dbReference>
<dbReference type="GO" id="GO:0047355">
    <property type="term" value="F:CDP-glycerol glycerophosphotransferase activity"/>
    <property type="evidence" value="ECO:0007669"/>
    <property type="project" value="InterPro"/>
</dbReference>
<dbReference type="SUPFAM" id="SSF53756">
    <property type="entry name" value="UDP-Glycosyltransferase/glycogen phosphorylase"/>
    <property type="match status" value="1"/>
</dbReference>
<dbReference type="RefSeq" id="WP_020911761.1">
    <property type="nucleotide sequence ID" value="NC_011566.1"/>
</dbReference>
<dbReference type="PANTHER" id="PTHR37316">
    <property type="entry name" value="TEICHOIC ACID GLYCEROL-PHOSPHATE PRIMASE"/>
    <property type="match status" value="1"/>
</dbReference>
<keyword evidence="9" id="KW-1185">Reference proteome</keyword>
<protein>
    <submittedName>
        <fullName evidence="8">CDP-glycerol:poly(Glycerophosphate) glycerophosphotransferase</fullName>
    </submittedName>
</protein>
<evidence type="ECO:0000256" key="3">
    <source>
        <dbReference type="ARBA" id="ARBA00022475"/>
    </source>
</evidence>
<comment type="similarity">
    <text evidence="2">Belongs to the CDP-glycerol glycerophosphotransferase family.</text>
</comment>
<proteinExistence type="inferred from homology"/>
<feature type="region of interest" description="Disordered" evidence="7">
    <location>
        <begin position="196"/>
        <end position="217"/>
    </location>
</feature>
<keyword evidence="5" id="KW-0777">Teichoic acid biosynthesis</keyword>
<evidence type="ECO:0000256" key="2">
    <source>
        <dbReference type="ARBA" id="ARBA00010488"/>
    </source>
</evidence>
<dbReference type="PANTHER" id="PTHR37316:SF3">
    <property type="entry name" value="TEICHOIC ACID GLYCEROL-PHOSPHATE TRANSFERASE"/>
    <property type="match status" value="1"/>
</dbReference>
<comment type="subcellular location">
    <subcellularLocation>
        <location evidence="1">Cell membrane</location>
        <topology evidence="1">Peripheral membrane protein</topology>
    </subcellularLocation>
</comment>
<gene>
    <name evidence="8" type="ordered locus">swp_1602</name>
</gene>
<dbReference type="OrthoDB" id="9802649at2"/>
<feature type="compositionally biased region" description="Polar residues" evidence="7">
    <location>
        <begin position="205"/>
        <end position="217"/>
    </location>
</feature>
<dbReference type="Pfam" id="PF04464">
    <property type="entry name" value="Glyphos_transf"/>
    <property type="match status" value="1"/>
</dbReference>
<dbReference type="InterPro" id="IPR051612">
    <property type="entry name" value="Teichoic_Acid_Biosynth"/>
</dbReference>
<evidence type="ECO:0000313" key="9">
    <source>
        <dbReference type="Proteomes" id="UP000000753"/>
    </source>
</evidence>
<keyword evidence="4" id="KW-0808">Transferase</keyword>
<evidence type="ECO:0000256" key="1">
    <source>
        <dbReference type="ARBA" id="ARBA00004202"/>
    </source>
</evidence>
<name>B8CL57_SHEPW</name>